<dbReference type="InterPro" id="IPR010482">
    <property type="entry name" value="TECPR1-like_DysF"/>
</dbReference>
<dbReference type="Proteomes" id="UP000267251">
    <property type="component" value="Unassembled WGS sequence"/>
</dbReference>
<comment type="subcellular location">
    <subcellularLocation>
        <location evidence="1">Endomembrane system</location>
        <topology evidence="1">Multi-pass membrane protein</topology>
    </subcellularLocation>
</comment>
<evidence type="ECO:0000259" key="6">
    <source>
        <dbReference type="SMART" id="SM00693"/>
    </source>
</evidence>
<evidence type="ECO:0000256" key="2">
    <source>
        <dbReference type="ARBA" id="ARBA00022692"/>
    </source>
</evidence>
<keyword evidence="2 5" id="KW-0812">Transmembrane</keyword>
<evidence type="ECO:0000256" key="3">
    <source>
        <dbReference type="ARBA" id="ARBA00022989"/>
    </source>
</evidence>
<proteinExistence type="predicted"/>
<feature type="transmembrane region" description="Helical" evidence="5">
    <location>
        <begin position="174"/>
        <end position="195"/>
    </location>
</feature>
<sequence>MLPSDFFILSTPPRLALPDRTEHGGSTPTIRSCSPDHLDSRTLHEVIHPWTPALAALLDIWRWRHPATSTLCLFTWWMMCWGYAAFFSWVLPTLPILWSLYAYWRRHYPAEDPEEDVHDRDKEKEEWVIETLMEASSTTYDRIRWMSRELDWSDADRTTAHITHLFYLLPLWMLWFHLVPLYLTFLLLGSLALIMKSPWVQLAWRSTRSNRDLSPAQSMTLASPIPLKRSQDTIRSDPADGLEVVCRLVENQRYWIGLGWTTRLLLTDPYPWQDMEGNEAPPPEAYILPEGSMTGGKELSTEGMVRLHWAWSNPWSISRALTSEDTMSRERTDPEGWRYSDGLWRSWTSFPTMLSYARRRVWARRACVQSLEHVDAAEGEDGG</sequence>
<dbReference type="GO" id="GO:0005778">
    <property type="term" value="C:peroxisomal membrane"/>
    <property type="evidence" value="ECO:0007669"/>
    <property type="project" value="UniProtKB-ARBA"/>
</dbReference>
<reference evidence="8" key="1">
    <citation type="journal article" date="2018" name="Nat. Microbiol.">
        <title>Leveraging single-cell genomics to expand the fungal tree of life.</title>
        <authorList>
            <person name="Ahrendt S.R."/>
            <person name="Quandt C.A."/>
            <person name="Ciobanu D."/>
            <person name="Clum A."/>
            <person name="Salamov A."/>
            <person name="Andreopoulos B."/>
            <person name="Cheng J.F."/>
            <person name="Woyke T."/>
            <person name="Pelin A."/>
            <person name="Henrissat B."/>
            <person name="Reynolds N.K."/>
            <person name="Benny G.L."/>
            <person name="Smith M.E."/>
            <person name="James T.Y."/>
            <person name="Grigoriev I.V."/>
        </authorList>
    </citation>
    <scope>NUCLEOTIDE SEQUENCE [LARGE SCALE GENOMIC DNA]</scope>
</reference>
<evidence type="ECO:0000313" key="8">
    <source>
        <dbReference type="Proteomes" id="UP000267251"/>
    </source>
</evidence>
<dbReference type="GO" id="GO:0012505">
    <property type="term" value="C:endomembrane system"/>
    <property type="evidence" value="ECO:0007669"/>
    <property type="project" value="UniProtKB-SubCell"/>
</dbReference>
<keyword evidence="3 5" id="KW-1133">Transmembrane helix</keyword>
<dbReference type="Pfam" id="PF06398">
    <property type="entry name" value="Pex24p"/>
    <property type="match status" value="1"/>
</dbReference>
<evidence type="ECO:0000256" key="5">
    <source>
        <dbReference type="SAM" id="Phobius"/>
    </source>
</evidence>
<protein>
    <submittedName>
        <fullName evidence="7">Peroxin/Dysferlin domain-containing protein</fullName>
    </submittedName>
</protein>
<feature type="domain" description="Peroxin/Ferlin" evidence="6">
    <location>
        <begin position="241"/>
        <end position="318"/>
    </location>
</feature>
<dbReference type="AlphaFoldDB" id="A0A4P9XZW1"/>
<gene>
    <name evidence="7" type="ORF">BJ684DRAFT_21490</name>
</gene>
<evidence type="ECO:0000313" key="7">
    <source>
        <dbReference type="EMBL" id="RKP11934.1"/>
    </source>
</evidence>
<dbReference type="PANTHER" id="PTHR31679:SF2">
    <property type="entry name" value="PEROXISOMAL MEMBRANE PROTEIN PEX30-RELATED"/>
    <property type="match status" value="1"/>
</dbReference>
<keyword evidence="4 5" id="KW-0472">Membrane</keyword>
<dbReference type="InterPro" id="IPR052646">
    <property type="entry name" value="Peroxisomal_PEX28-32"/>
</dbReference>
<evidence type="ECO:0000256" key="1">
    <source>
        <dbReference type="ARBA" id="ARBA00004127"/>
    </source>
</evidence>
<dbReference type="PANTHER" id="PTHR31679">
    <property type="entry name" value="PEROXISOMAL MEMBRANE PROTEIN PEX30-RELATED"/>
    <property type="match status" value="1"/>
</dbReference>
<dbReference type="OrthoDB" id="5586090at2759"/>
<organism evidence="7 8">
    <name type="scientific">Piptocephalis cylindrospora</name>
    <dbReference type="NCBI Taxonomy" id="1907219"/>
    <lineage>
        <taxon>Eukaryota</taxon>
        <taxon>Fungi</taxon>
        <taxon>Fungi incertae sedis</taxon>
        <taxon>Zoopagomycota</taxon>
        <taxon>Zoopagomycotina</taxon>
        <taxon>Zoopagomycetes</taxon>
        <taxon>Zoopagales</taxon>
        <taxon>Piptocephalidaceae</taxon>
        <taxon>Piptocephalis</taxon>
    </lineage>
</organism>
<accession>A0A4P9XZW1</accession>
<evidence type="ECO:0000256" key="4">
    <source>
        <dbReference type="ARBA" id="ARBA00023136"/>
    </source>
</evidence>
<dbReference type="GO" id="GO:0007031">
    <property type="term" value="P:peroxisome organization"/>
    <property type="evidence" value="ECO:0007669"/>
    <property type="project" value="TreeGrafter"/>
</dbReference>
<name>A0A4P9XZW1_9FUNG</name>
<dbReference type="SMART" id="SM00693">
    <property type="entry name" value="DysFN"/>
    <property type="match status" value="1"/>
</dbReference>
<dbReference type="EMBL" id="KZ988569">
    <property type="protein sequence ID" value="RKP11934.1"/>
    <property type="molecule type" value="Genomic_DNA"/>
</dbReference>
<dbReference type="InterPro" id="IPR006614">
    <property type="entry name" value="Peroxin/Ferlin"/>
</dbReference>
<keyword evidence="8" id="KW-1185">Reference proteome</keyword>